<feature type="transmembrane region" description="Helical" evidence="1">
    <location>
        <begin position="25"/>
        <end position="44"/>
    </location>
</feature>
<accession>A0ABN7VUI2</accession>
<proteinExistence type="predicted"/>
<reference evidence="2 3" key="1">
    <citation type="submission" date="2021-06" db="EMBL/GenBank/DDBJ databases">
        <authorList>
            <person name="Kallberg Y."/>
            <person name="Tangrot J."/>
            <person name="Rosling A."/>
        </authorList>
    </citation>
    <scope>NUCLEOTIDE SEQUENCE [LARGE SCALE GENOMIC DNA]</scope>
    <source>
        <strain evidence="2 3">120-4 pot B 10/14</strain>
    </source>
</reference>
<protein>
    <submittedName>
        <fullName evidence="2">41053_t:CDS:1</fullName>
    </submittedName>
</protein>
<organism evidence="2 3">
    <name type="scientific">Gigaspora margarita</name>
    <dbReference type="NCBI Taxonomy" id="4874"/>
    <lineage>
        <taxon>Eukaryota</taxon>
        <taxon>Fungi</taxon>
        <taxon>Fungi incertae sedis</taxon>
        <taxon>Mucoromycota</taxon>
        <taxon>Glomeromycotina</taxon>
        <taxon>Glomeromycetes</taxon>
        <taxon>Diversisporales</taxon>
        <taxon>Gigasporaceae</taxon>
        <taxon>Gigaspora</taxon>
    </lineage>
</organism>
<comment type="caution">
    <text evidence="2">The sequence shown here is derived from an EMBL/GenBank/DDBJ whole genome shotgun (WGS) entry which is preliminary data.</text>
</comment>
<evidence type="ECO:0000256" key="1">
    <source>
        <dbReference type="SAM" id="Phobius"/>
    </source>
</evidence>
<dbReference type="Proteomes" id="UP000789901">
    <property type="component" value="Unassembled WGS sequence"/>
</dbReference>
<keyword evidence="1" id="KW-0472">Membrane</keyword>
<dbReference type="EMBL" id="CAJVQB010022523">
    <property type="protein sequence ID" value="CAG8799826.1"/>
    <property type="molecule type" value="Genomic_DNA"/>
</dbReference>
<feature type="non-terminal residue" evidence="2">
    <location>
        <position position="102"/>
    </location>
</feature>
<sequence>MPVDTNVEDPLRKDNYYSYLMKQPGWGIVLAGSISLVVSLLLAFRTDTAYSEYIDDNSDKQRKAKNMKLLLAFAIAIKHHLRSEPGTHWPDLEDLIPEEFQK</sequence>
<evidence type="ECO:0000313" key="3">
    <source>
        <dbReference type="Proteomes" id="UP000789901"/>
    </source>
</evidence>
<gene>
    <name evidence="2" type="ORF">GMARGA_LOCUS22861</name>
</gene>
<keyword evidence="1" id="KW-0812">Transmembrane</keyword>
<evidence type="ECO:0000313" key="2">
    <source>
        <dbReference type="EMBL" id="CAG8799826.1"/>
    </source>
</evidence>
<keyword evidence="3" id="KW-1185">Reference proteome</keyword>
<keyword evidence="1" id="KW-1133">Transmembrane helix</keyword>
<name>A0ABN7VUI2_GIGMA</name>